<reference evidence="1 2" key="1">
    <citation type="submission" date="2009-02" db="EMBL/GenBank/DDBJ databases">
        <authorList>
            <person name="Fulton L."/>
            <person name="Clifton S."/>
            <person name="Fulton B."/>
            <person name="Xu J."/>
            <person name="Minx P."/>
            <person name="Pepin K.H."/>
            <person name="Johnson M."/>
            <person name="Bhonagiri V."/>
            <person name="Nash W.E."/>
            <person name="Mardis E.R."/>
            <person name="Wilson R.K."/>
        </authorList>
    </citation>
    <scope>NUCLEOTIDE SEQUENCE [LARGE SCALE GENOMIC DNA]</scope>
    <source>
        <strain evidence="1 2">DSM 16841</strain>
    </source>
</reference>
<protein>
    <submittedName>
        <fullName evidence="1">SpoIID/LytB domain protein</fullName>
    </submittedName>
</protein>
<sequence>MESGRDGKLWVPEKVCLNTPETDIDLSDEKTFLDYIRKPQTGFDSEIKYYRWSAQADFNGKEAGIRQILENRHSISPRNVIYYESNGKNETDSMADFGKLKGIEVEKRSASGSILTLRLSYEHGMVKVFSEYNIRKVLGLGAANIAYQDGSESAEVTILPSAFASLVNEADETYTLYGGGYGHGLGMSQNGANGLAKTGMNYQDILHFFYKDVSITSLTEKSEFANQDDE</sequence>
<gene>
    <name evidence="1" type="ORF">ROSEINA2194_03847</name>
</gene>
<dbReference type="EMBL" id="ACFY01000156">
    <property type="protein sequence ID" value="EEG92347.1"/>
    <property type="molecule type" value="Genomic_DNA"/>
</dbReference>
<dbReference type="Proteomes" id="UP000003561">
    <property type="component" value="Unassembled WGS sequence"/>
</dbReference>
<dbReference type="AlphaFoldDB" id="C0FYK8"/>
<evidence type="ECO:0000313" key="1">
    <source>
        <dbReference type="EMBL" id="EEG92347.1"/>
    </source>
</evidence>
<accession>C0FYK8</accession>
<organism evidence="1 2">
    <name type="scientific">Roseburia inulinivorans DSM 16841</name>
    <dbReference type="NCBI Taxonomy" id="622312"/>
    <lineage>
        <taxon>Bacteria</taxon>
        <taxon>Bacillati</taxon>
        <taxon>Bacillota</taxon>
        <taxon>Clostridia</taxon>
        <taxon>Lachnospirales</taxon>
        <taxon>Lachnospiraceae</taxon>
        <taxon>Roseburia</taxon>
    </lineage>
</organism>
<name>C0FYK8_9FIRM</name>
<reference evidence="1 2" key="2">
    <citation type="submission" date="2009-03" db="EMBL/GenBank/DDBJ databases">
        <title>Draft genome sequence of Roseburia inulinivorans (DSM 16841).</title>
        <authorList>
            <person name="Sudarsanam P."/>
            <person name="Ley R."/>
            <person name="Guruge J."/>
            <person name="Turnbaugh P.J."/>
            <person name="Mahowald M."/>
            <person name="Liep D."/>
            <person name="Gordon J."/>
        </authorList>
    </citation>
    <scope>NUCLEOTIDE SEQUENCE [LARGE SCALE GENOMIC DNA]</scope>
    <source>
        <strain evidence="1 2">DSM 16841</strain>
    </source>
</reference>
<comment type="caution">
    <text evidence="1">The sequence shown here is derived from an EMBL/GenBank/DDBJ whole genome shotgun (WGS) entry which is preliminary data.</text>
</comment>
<proteinExistence type="predicted"/>
<dbReference type="eggNOG" id="COG2385">
    <property type="taxonomic scope" value="Bacteria"/>
</dbReference>
<evidence type="ECO:0000313" key="2">
    <source>
        <dbReference type="Proteomes" id="UP000003561"/>
    </source>
</evidence>
<dbReference type="RefSeq" id="WP_009860858.1">
    <property type="nucleotide sequence ID" value="NZ_ACFY01000156.1"/>
</dbReference>